<keyword evidence="1" id="KW-0812">Transmembrane</keyword>
<dbReference type="EMBL" id="JXRP01000006">
    <property type="protein sequence ID" value="KIL52110.1"/>
    <property type="molecule type" value="Genomic_DNA"/>
</dbReference>
<dbReference type="RefSeq" id="WP_041085905.1">
    <property type="nucleotide sequence ID" value="NZ_JXRP01000006.1"/>
</dbReference>
<evidence type="ECO:0000313" key="3">
    <source>
        <dbReference type="Proteomes" id="UP000031938"/>
    </source>
</evidence>
<comment type="caution">
    <text evidence="2">The sequence shown here is derived from an EMBL/GenBank/DDBJ whole genome shotgun (WGS) entry which is preliminary data.</text>
</comment>
<keyword evidence="1" id="KW-1133">Transmembrane helix</keyword>
<dbReference type="AlphaFoldDB" id="A0A0C2RPD1"/>
<evidence type="ECO:0000256" key="1">
    <source>
        <dbReference type="SAM" id="Phobius"/>
    </source>
</evidence>
<dbReference type="Proteomes" id="UP000031938">
    <property type="component" value="Unassembled WGS sequence"/>
</dbReference>
<accession>A0A0C2RPD1</accession>
<evidence type="ECO:0000313" key="2">
    <source>
        <dbReference type="EMBL" id="KIL52110.1"/>
    </source>
</evidence>
<feature type="transmembrane region" description="Helical" evidence="1">
    <location>
        <begin position="6"/>
        <end position="24"/>
    </location>
</feature>
<dbReference type="PATRIC" id="fig|889306.3.peg.480"/>
<proteinExistence type="predicted"/>
<gene>
    <name evidence="2" type="ORF">KP78_04800</name>
</gene>
<sequence>MRRSSWLGIGFFLIGIGVLIFAYAPGIGPNPKNELYEYSSSGLRLNVVTNGERFTEGDNIEVEVTLVNELGAPITYDVFCERAIELKVKAVDIDEELRSKPKQRSCKDHKEKSIMNVNEQITIDSTFKLEIPFNEEDTILAPSGNYEIQILFYPTAQNEFIYRIPIEIVQENPELVNINDARAQAMDTNKASGWFLNYRDGEKYVISEEIPYIEDGHWIFTWKAMNADQSVDLPDKELVVAVDALKEE</sequence>
<reference evidence="2 3" key="1">
    <citation type="submission" date="2015-01" db="EMBL/GenBank/DDBJ databases">
        <title>Genome sequencing of Jeotgalibacillus soli.</title>
        <authorList>
            <person name="Goh K.M."/>
            <person name="Chan K.-G."/>
            <person name="Yaakop A.S."/>
            <person name="Ee R."/>
            <person name="Gan H.M."/>
            <person name="Chan C.S."/>
        </authorList>
    </citation>
    <scope>NUCLEOTIDE SEQUENCE [LARGE SCALE GENOMIC DNA]</scope>
    <source>
        <strain evidence="2 3">P9</strain>
    </source>
</reference>
<organism evidence="2 3">
    <name type="scientific">Jeotgalibacillus soli</name>
    <dbReference type="NCBI Taxonomy" id="889306"/>
    <lineage>
        <taxon>Bacteria</taxon>
        <taxon>Bacillati</taxon>
        <taxon>Bacillota</taxon>
        <taxon>Bacilli</taxon>
        <taxon>Bacillales</taxon>
        <taxon>Caryophanaceae</taxon>
        <taxon>Jeotgalibacillus</taxon>
    </lineage>
</organism>
<name>A0A0C2RPD1_9BACL</name>
<keyword evidence="3" id="KW-1185">Reference proteome</keyword>
<protein>
    <submittedName>
        <fullName evidence="2">Uncharacterized protein</fullName>
    </submittedName>
</protein>
<dbReference type="OrthoDB" id="2450811at2"/>
<keyword evidence="1" id="KW-0472">Membrane</keyword>